<dbReference type="WBParaSite" id="L893_g18279.t1">
    <property type="protein sequence ID" value="L893_g18279.t1"/>
    <property type="gene ID" value="L893_g18279"/>
</dbReference>
<evidence type="ECO:0000313" key="4">
    <source>
        <dbReference type="WBParaSite" id="L893_g18279.t1"/>
    </source>
</evidence>
<organism evidence="3 4">
    <name type="scientific">Steinernema glaseri</name>
    <dbReference type="NCBI Taxonomy" id="37863"/>
    <lineage>
        <taxon>Eukaryota</taxon>
        <taxon>Metazoa</taxon>
        <taxon>Ecdysozoa</taxon>
        <taxon>Nematoda</taxon>
        <taxon>Chromadorea</taxon>
        <taxon>Rhabditida</taxon>
        <taxon>Tylenchina</taxon>
        <taxon>Panagrolaimomorpha</taxon>
        <taxon>Strongyloidoidea</taxon>
        <taxon>Steinernematidae</taxon>
        <taxon>Steinernema</taxon>
    </lineage>
</organism>
<proteinExistence type="predicted"/>
<reference evidence="4" key="1">
    <citation type="submission" date="2016-11" db="UniProtKB">
        <authorList>
            <consortium name="WormBaseParasite"/>
        </authorList>
    </citation>
    <scope>IDENTIFICATION</scope>
</reference>
<dbReference type="Proteomes" id="UP000095287">
    <property type="component" value="Unplaced"/>
</dbReference>
<keyword evidence="2" id="KW-1133">Transmembrane helix</keyword>
<dbReference type="AlphaFoldDB" id="A0A1I7YP49"/>
<sequence>MIPGEIRGEPSLAVYVVPANRTQIQYSWEPSSKAFQRPHILRIHGSNVWVGEIAEEGGVLWRFEIQKDDSAQMIMPNDASTGGHNMLQDMPVASPSAASYHASTVFVLVAGLLLFLGVVCYYAFPKSLFRRDRTKQHSFDRKGFRPLRTNDMDSDDDSEDDLKIPVSGQ</sequence>
<protein>
    <submittedName>
        <fullName evidence="4">DUF4792 domain-containing protein</fullName>
    </submittedName>
</protein>
<accession>A0A1I7YP49</accession>
<feature type="region of interest" description="Disordered" evidence="1">
    <location>
        <begin position="141"/>
        <end position="169"/>
    </location>
</feature>
<keyword evidence="2" id="KW-0472">Membrane</keyword>
<keyword evidence="3" id="KW-1185">Reference proteome</keyword>
<feature type="transmembrane region" description="Helical" evidence="2">
    <location>
        <begin position="100"/>
        <end position="124"/>
    </location>
</feature>
<feature type="compositionally biased region" description="Basic and acidic residues" evidence="1">
    <location>
        <begin position="141"/>
        <end position="151"/>
    </location>
</feature>
<evidence type="ECO:0000256" key="2">
    <source>
        <dbReference type="SAM" id="Phobius"/>
    </source>
</evidence>
<evidence type="ECO:0000313" key="3">
    <source>
        <dbReference type="Proteomes" id="UP000095287"/>
    </source>
</evidence>
<evidence type="ECO:0000256" key="1">
    <source>
        <dbReference type="SAM" id="MobiDB-lite"/>
    </source>
</evidence>
<name>A0A1I7YP49_9BILA</name>
<keyword evidence="2" id="KW-0812">Transmembrane</keyword>